<dbReference type="GeneID" id="96606477"/>
<reference evidence="1 2" key="1">
    <citation type="submission" date="2020-08" db="EMBL/GenBank/DDBJ databases">
        <title>Genomic Encyclopedia of Type Strains, Phase IV (KMG-IV): sequencing the most valuable type-strain genomes for metagenomic binning, comparative biology and taxonomic classification.</title>
        <authorList>
            <person name="Goeker M."/>
        </authorList>
    </citation>
    <scope>NUCLEOTIDE SEQUENCE [LARGE SCALE GENOMIC DNA]</scope>
    <source>
        <strain evidence="1 2">DSM 5686</strain>
    </source>
</reference>
<accession>A0ABR6DH64</accession>
<gene>
    <name evidence="1" type="ORF">GGQ91_004866</name>
</gene>
<protein>
    <submittedName>
        <fullName evidence="1">Uncharacterized protein</fullName>
    </submittedName>
</protein>
<dbReference type="RefSeq" id="WP_182592990.1">
    <property type="nucleotide sequence ID" value="NZ_JACJIM010000008.1"/>
</dbReference>
<sequence>MAELPPNWAGFIATIEGRQSTFSAPMIDGKPAWGIEGIGPGSEQNFSILVEVLRGDAPLPREVRSWLADIFDEHSGSELQVKALSRRHRGKPPAGPGQHFEAVRHFRDLVDGGMSRQRALEAAGTKAGIKRSTIEKAIAEFEEAEEQARRYAWTDEP</sequence>
<keyword evidence="2" id="KW-1185">Reference proteome</keyword>
<name>A0ABR6DH64_9HYPH</name>
<organism evidence="1 2">
    <name type="scientific">Methylobacterium fujisawaense</name>
    <dbReference type="NCBI Taxonomy" id="107400"/>
    <lineage>
        <taxon>Bacteria</taxon>
        <taxon>Pseudomonadati</taxon>
        <taxon>Pseudomonadota</taxon>
        <taxon>Alphaproteobacteria</taxon>
        <taxon>Hyphomicrobiales</taxon>
        <taxon>Methylobacteriaceae</taxon>
        <taxon>Methylobacterium</taxon>
    </lineage>
</organism>
<evidence type="ECO:0000313" key="2">
    <source>
        <dbReference type="Proteomes" id="UP000565455"/>
    </source>
</evidence>
<comment type="caution">
    <text evidence="1">The sequence shown here is derived from an EMBL/GenBank/DDBJ whole genome shotgun (WGS) entry which is preliminary data.</text>
</comment>
<dbReference type="EMBL" id="JACJIM010000008">
    <property type="protein sequence ID" value="MBA9065449.1"/>
    <property type="molecule type" value="Genomic_DNA"/>
</dbReference>
<dbReference type="Proteomes" id="UP000565455">
    <property type="component" value="Unassembled WGS sequence"/>
</dbReference>
<proteinExistence type="predicted"/>
<evidence type="ECO:0000313" key="1">
    <source>
        <dbReference type="EMBL" id="MBA9065449.1"/>
    </source>
</evidence>